<protein>
    <submittedName>
        <fullName evidence="2">Diacylglycerol kinase</fullName>
    </submittedName>
</protein>
<keyword evidence="2" id="KW-0808">Transferase</keyword>
<accession>A0A2T4HYE7</accession>
<dbReference type="AlphaFoldDB" id="A0A2T4HYE7"/>
<evidence type="ECO:0000259" key="1">
    <source>
        <dbReference type="PROSITE" id="PS50146"/>
    </source>
</evidence>
<dbReference type="Gene3D" id="3.40.50.10330">
    <property type="entry name" value="Probable inorganic polyphosphate/atp-NAD kinase, domain 1"/>
    <property type="match status" value="1"/>
</dbReference>
<gene>
    <name evidence="2" type="ORF">CV103_10520</name>
</gene>
<name>A0A2T4HYE7_9SPHN</name>
<dbReference type="InterPro" id="IPR017438">
    <property type="entry name" value="ATP-NAD_kinase_N"/>
</dbReference>
<evidence type="ECO:0000313" key="3">
    <source>
        <dbReference type="Proteomes" id="UP000241206"/>
    </source>
</evidence>
<keyword evidence="3" id="KW-1185">Reference proteome</keyword>
<reference evidence="2 3" key="1">
    <citation type="submission" date="2017-11" db="EMBL/GenBank/DDBJ databases">
        <title>Sphingomonas oleivorans sp. nov., isolated from oil-contaminated soil.</title>
        <authorList>
            <person name="Wang L."/>
            <person name="Chen L."/>
        </authorList>
    </citation>
    <scope>NUCLEOTIDE SEQUENCE [LARGE SCALE GENOMIC DNA]</scope>
    <source>
        <strain evidence="2 3">K101</strain>
    </source>
</reference>
<dbReference type="InterPro" id="IPR004363">
    <property type="entry name" value="Methylgl_synth"/>
</dbReference>
<dbReference type="InterPro" id="IPR016064">
    <property type="entry name" value="NAD/diacylglycerol_kinase_sf"/>
</dbReference>
<dbReference type="RefSeq" id="WP_107394890.1">
    <property type="nucleotide sequence ID" value="NZ_PHHF01000044.1"/>
</dbReference>
<dbReference type="GO" id="GO:0008929">
    <property type="term" value="F:methylglyoxal synthase activity"/>
    <property type="evidence" value="ECO:0007669"/>
    <property type="project" value="InterPro"/>
</dbReference>
<dbReference type="Gene3D" id="2.60.200.40">
    <property type="match status" value="1"/>
</dbReference>
<keyword evidence="2" id="KW-0418">Kinase</keyword>
<evidence type="ECO:0000313" key="2">
    <source>
        <dbReference type="EMBL" id="PTD21115.1"/>
    </source>
</evidence>
<dbReference type="SMART" id="SM00046">
    <property type="entry name" value="DAGKc"/>
    <property type="match status" value="1"/>
</dbReference>
<dbReference type="SUPFAM" id="SSF111331">
    <property type="entry name" value="NAD kinase/diacylglycerol kinase-like"/>
    <property type="match status" value="1"/>
</dbReference>
<dbReference type="GO" id="GO:0019242">
    <property type="term" value="P:methylglyoxal biosynthetic process"/>
    <property type="evidence" value="ECO:0007669"/>
    <property type="project" value="InterPro"/>
</dbReference>
<organism evidence="2 3">
    <name type="scientific">Edaphosphingomonas fennica</name>
    <dbReference type="NCBI Taxonomy" id="114404"/>
    <lineage>
        <taxon>Bacteria</taxon>
        <taxon>Pseudomonadati</taxon>
        <taxon>Pseudomonadota</taxon>
        <taxon>Alphaproteobacteria</taxon>
        <taxon>Sphingomonadales</taxon>
        <taxon>Rhizorhabdaceae</taxon>
        <taxon>Edaphosphingomonas</taxon>
    </lineage>
</organism>
<proteinExistence type="predicted"/>
<dbReference type="PROSITE" id="PS50146">
    <property type="entry name" value="DAGK"/>
    <property type="match status" value="1"/>
</dbReference>
<sequence>MTEIRPLPRSAVLIVNAKSRKGRKLFRRAVTGLRAAGVEIIAAHAVRKPKLFAPAIREAVRSGAPMVIVGGGDGSLSSAVDHFVGHDCVFALLPLGTANSFARTLGIPLDLEGAIGVIAGGQRRRIDLGMIDGDYFANCAAIGLSPLIAESVPHGFKAWAGRVGYLSWAMLVLFRFKPFRLTVGEGDTAETIDALEVRIANGGFHGGTELVDDAEVDSGEIVVQAVVGKALPYLGWSWLTSLLRLPQRRQTTREFHGRALRVATDPPLSISIDGEVLAKTPVTARVAKGAIEVAAPAG</sequence>
<feature type="domain" description="DAGKc" evidence="1">
    <location>
        <begin position="6"/>
        <end position="135"/>
    </location>
</feature>
<dbReference type="GO" id="GO:0005829">
    <property type="term" value="C:cytosol"/>
    <property type="evidence" value="ECO:0007669"/>
    <property type="project" value="TreeGrafter"/>
</dbReference>
<dbReference type="Pfam" id="PF00781">
    <property type="entry name" value="DAGK_cat"/>
    <property type="match status" value="1"/>
</dbReference>
<dbReference type="PANTHER" id="PTHR30492:SF0">
    <property type="entry name" value="METHYLGLYOXAL SYNTHASE"/>
    <property type="match status" value="1"/>
</dbReference>
<dbReference type="PANTHER" id="PTHR30492">
    <property type="entry name" value="METHYLGLYOXAL SYNTHASE"/>
    <property type="match status" value="1"/>
</dbReference>
<dbReference type="InterPro" id="IPR001206">
    <property type="entry name" value="Diacylglycerol_kinase_cat_dom"/>
</dbReference>
<dbReference type="Proteomes" id="UP000241206">
    <property type="component" value="Unassembled WGS sequence"/>
</dbReference>
<dbReference type="Pfam" id="PF19279">
    <property type="entry name" value="YegS_C"/>
    <property type="match status" value="1"/>
</dbReference>
<comment type="caution">
    <text evidence="2">The sequence shown here is derived from an EMBL/GenBank/DDBJ whole genome shotgun (WGS) entry which is preliminary data.</text>
</comment>
<dbReference type="InterPro" id="IPR045540">
    <property type="entry name" value="YegS/DAGK_C"/>
</dbReference>
<dbReference type="GO" id="GO:0016301">
    <property type="term" value="F:kinase activity"/>
    <property type="evidence" value="ECO:0007669"/>
    <property type="project" value="UniProtKB-KW"/>
</dbReference>
<dbReference type="EMBL" id="PHHF01000044">
    <property type="protein sequence ID" value="PTD21115.1"/>
    <property type="molecule type" value="Genomic_DNA"/>
</dbReference>